<feature type="compositionally biased region" description="Polar residues" evidence="1">
    <location>
        <begin position="26"/>
        <end position="41"/>
    </location>
</feature>
<evidence type="ECO:0000313" key="2">
    <source>
        <dbReference type="EMBL" id="KIJ31537.1"/>
    </source>
</evidence>
<dbReference type="EMBL" id="KN837241">
    <property type="protein sequence ID" value="KIJ31537.1"/>
    <property type="molecule type" value="Genomic_DNA"/>
</dbReference>
<keyword evidence="3" id="KW-1185">Reference proteome</keyword>
<dbReference type="AlphaFoldDB" id="A0A0C9UQZ1"/>
<reference evidence="2 3" key="1">
    <citation type="submission" date="2014-06" db="EMBL/GenBank/DDBJ databases">
        <title>Evolutionary Origins and Diversification of the Mycorrhizal Mutualists.</title>
        <authorList>
            <consortium name="DOE Joint Genome Institute"/>
            <consortium name="Mycorrhizal Genomics Consortium"/>
            <person name="Kohler A."/>
            <person name="Kuo A."/>
            <person name="Nagy L.G."/>
            <person name="Floudas D."/>
            <person name="Copeland A."/>
            <person name="Barry K.W."/>
            <person name="Cichocki N."/>
            <person name="Veneault-Fourrey C."/>
            <person name="LaButti K."/>
            <person name="Lindquist E.A."/>
            <person name="Lipzen A."/>
            <person name="Lundell T."/>
            <person name="Morin E."/>
            <person name="Murat C."/>
            <person name="Riley R."/>
            <person name="Ohm R."/>
            <person name="Sun H."/>
            <person name="Tunlid A."/>
            <person name="Henrissat B."/>
            <person name="Grigoriev I.V."/>
            <person name="Hibbett D.S."/>
            <person name="Martin F."/>
        </authorList>
    </citation>
    <scope>NUCLEOTIDE SEQUENCE [LARGE SCALE GENOMIC DNA]</scope>
    <source>
        <strain evidence="2 3">SS14</strain>
    </source>
</reference>
<feature type="compositionally biased region" description="Pro residues" evidence="1">
    <location>
        <begin position="92"/>
        <end position="103"/>
    </location>
</feature>
<name>A0A0C9UQZ1_SPHS4</name>
<dbReference type="Proteomes" id="UP000054279">
    <property type="component" value="Unassembled WGS sequence"/>
</dbReference>
<proteinExistence type="predicted"/>
<gene>
    <name evidence="2" type="ORF">M422DRAFT_266785</name>
</gene>
<sequence length="103" mass="10578">MGPTSVQITPHASYAGSTRHGRPHSHQTTPPYVQPHPQSRPSILIPSVFAKSSHHDPQSSSSHPSGIGGDSLPPCLPSLRGVAGSKDDPASAPAPPLSPGLDL</sequence>
<evidence type="ECO:0000256" key="1">
    <source>
        <dbReference type="SAM" id="MobiDB-lite"/>
    </source>
</evidence>
<protein>
    <submittedName>
        <fullName evidence="2">Uncharacterized protein</fullName>
    </submittedName>
</protein>
<accession>A0A0C9UQZ1</accession>
<organism evidence="2 3">
    <name type="scientific">Sphaerobolus stellatus (strain SS14)</name>
    <dbReference type="NCBI Taxonomy" id="990650"/>
    <lineage>
        <taxon>Eukaryota</taxon>
        <taxon>Fungi</taxon>
        <taxon>Dikarya</taxon>
        <taxon>Basidiomycota</taxon>
        <taxon>Agaricomycotina</taxon>
        <taxon>Agaricomycetes</taxon>
        <taxon>Phallomycetidae</taxon>
        <taxon>Geastrales</taxon>
        <taxon>Sphaerobolaceae</taxon>
        <taxon>Sphaerobolus</taxon>
    </lineage>
</organism>
<evidence type="ECO:0000313" key="3">
    <source>
        <dbReference type="Proteomes" id="UP000054279"/>
    </source>
</evidence>
<feature type="compositionally biased region" description="Polar residues" evidence="1">
    <location>
        <begin position="1"/>
        <end position="10"/>
    </location>
</feature>
<dbReference type="HOGENOM" id="CLU_2265423_0_0_1"/>
<feature type="region of interest" description="Disordered" evidence="1">
    <location>
        <begin position="1"/>
        <end position="103"/>
    </location>
</feature>